<keyword evidence="8 10" id="KW-0694">RNA-binding</keyword>
<dbReference type="Gene3D" id="1.10.40.50">
    <property type="entry name" value="Probable gtpase engc, domain 3"/>
    <property type="match status" value="1"/>
</dbReference>
<keyword evidence="15" id="KW-1185">Reference proteome</keyword>
<protein>
    <recommendedName>
        <fullName evidence="10">Small ribosomal subunit biogenesis GTPase RsgA</fullName>
        <ecNumber evidence="10">3.6.1.-</ecNumber>
    </recommendedName>
</protein>
<feature type="binding site" evidence="10">
    <location>
        <position position="293"/>
    </location>
    <ligand>
        <name>Zn(2+)</name>
        <dbReference type="ChEBI" id="CHEBI:29105"/>
    </ligand>
</feature>
<dbReference type="HAMAP" id="MF_01820">
    <property type="entry name" value="GTPase_RsgA"/>
    <property type="match status" value="1"/>
</dbReference>
<feature type="binding site" evidence="10">
    <location>
        <position position="280"/>
    </location>
    <ligand>
        <name>Zn(2+)</name>
        <dbReference type="ChEBI" id="CHEBI:29105"/>
    </ligand>
</feature>
<evidence type="ECO:0000313" key="15">
    <source>
        <dbReference type="Proteomes" id="UP000270219"/>
    </source>
</evidence>
<dbReference type="GO" id="GO:0019843">
    <property type="term" value="F:rRNA binding"/>
    <property type="evidence" value="ECO:0007669"/>
    <property type="project" value="UniProtKB-KW"/>
</dbReference>
<keyword evidence="2 10" id="KW-0690">Ribosome biogenesis</keyword>
<dbReference type="Gene3D" id="2.40.50.140">
    <property type="entry name" value="Nucleic acid-binding proteins"/>
    <property type="match status" value="1"/>
</dbReference>
<dbReference type="GO" id="GO:0046872">
    <property type="term" value="F:metal ion binding"/>
    <property type="evidence" value="ECO:0007669"/>
    <property type="project" value="UniProtKB-KW"/>
</dbReference>
<dbReference type="NCBIfam" id="TIGR00157">
    <property type="entry name" value="ribosome small subunit-dependent GTPase A"/>
    <property type="match status" value="1"/>
</dbReference>
<evidence type="ECO:0000256" key="1">
    <source>
        <dbReference type="ARBA" id="ARBA00022490"/>
    </source>
</evidence>
<comment type="cofactor">
    <cofactor evidence="10">
        <name>Zn(2+)</name>
        <dbReference type="ChEBI" id="CHEBI:29105"/>
    </cofactor>
    <text evidence="10">Binds 1 zinc ion per subunit.</text>
</comment>
<dbReference type="InterPro" id="IPR012340">
    <property type="entry name" value="NA-bd_OB-fold"/>
</dbReference>
<evidence type="ECO:0000259" key="12">
    <source>
        <dbReference type="PROSITE" id="PS50936"/>
    </source>
</evidence>
<dbReference type="EC" id="3.6.1.-" evidence="10"/>
<feature type="binding site" evidence="10">
    <location>
        <begin position="145"/>
        <end position="148"/>
    </location>
    <ligand>
        <name>GTP</name>
        <dbReference type="ChEBI" id="CHEBI:37565"/>
    </ligand>
</feature>
<keyword evidence="5 10" id="KW-0547">Nucleotide-binding</keyword>
<accession>A0A498DAQ7</accession>
<evidence type="ECO:0000259" key="13">
    <source>
        <dbReference type="PROSITE" id="PS51721"/>
    </source>
</evidence>
<dbReference type="GO" id="GO:0042274">
    <property type="term" value="P:ribosomal small subunit biogenesis"/>
    <property type="evidence" value="ECO:0007669"/>
    <property type="project" value="UniProtKB-UniRule"/>
</dbReference>
<dbReference type="InterPro" id="IPR027417">
    <property type="entry name" value="P-loop_NTPase"/>
</dbReference>
<dbReference type="Gene3D" id="3.40.50.300">
    <property type="entry name" value="P-loop containing nucleotide triphosphate hydrolases"/>
    <property type="match status" value="1"/>
</dbReference>
<dbReference type="PROSITE" id="PS50936">
    <property type="entry name" value="ENGC_GTPASE"/>
    <property type="match status" value="1"/>
</dbReference>
<feature type="binding site" evidence="10">
    <location>
        <position position="285"/>
    </location>
    <ligand>
        <name>Zn(2+)</name>
        <dbReference type="ChEBI" id="CHEBI:29105"/>
    </ligand>
</feature>
<gene>
    <name evidence="10 14" type="primary">rsgA</name>
    <name evidence="14" type="ORF">D8M04_15915</name>
</gene>
<dbReference type="InterPro" id="IPR030378">
    <property type="entry name" value="G_CP_dom"/>
</dbReference>
<comment type="subunit">
    <text evidence="10">Monomer. Associates with 30S ribosomal subunit, binds 16S rRNA.</text>
</comment>
<evidence type="ECO:0000313" key="14">
    <source>
        <dbReference type="EMBL" id="RLL42068.1"/>
    </source>
</evidence>
<comment type="similarity">
    <text evidence="10">Belongs to the TRAFAC class YlqF/YawG GTPase family. RsgA subfamily.</text>
</comment>
<organism evidence="14 15">
    <name type="scientific">Oceanobacillus piezotolerans</name>
    <dbReference type="NCBI Taxonomy" id="2448030"/>
    <lineage>
        <taxon>Bacteria</taxon>
        <taxon>Bacillati</taxon>
        <taxon>Bacillota</taxon>
        <taxon>Bacilli</taxon>
        <taxon>Bacillales</taxon>
        <taxon>Bacillaceae</taxon>
        <taxon>Oceanobacillus</taxon>
    </lineage>
</organism>
<keyword evidence="1 10" id="KW-0963">Cytoplasm</keyword>
<feature type="binding site" evidence="10">
    <location>
        <begin position="199"/>
        <end position="207"/>
    </location>
    <ligand>
        <name>GTP</name>
        <dbReference type="ChEBI" id="CHEBI:37565"/>
    </ligand>
</feature>
<evidence type="ECO:0000256" key="7">
    <source>
        <dbReference type="ARBA" id="ARBA00022833"/>
    </source>
</evidence>
<dbReference type="GO" id="GO:0003924">
    <property type="term" value="F:GTPase activity"/>
    <property type="evidence" value="ECO:0007669"/>
    <property type="project" value="UniProtKB-UniRule"/>
</dbReference>
<sequence length="353" mass="39783">MNKLIKLGWKETENQEVNMEIIARVVTVQKNSYRVTDGSMEYQAHVSGRFLNEAVSSLDFPAVGDWVEVQKLTDEKKAVIKRVLPRKSQFVRQAAGEVTVAQIVAANMDTVLIVNSLNHDLNLRRLERYILSTYDSGATPVVVLTKKDACSQAEVQSAIAQVDEISIGVPVVAVSSVTGEGLEELMEYLPAGHTVALLGSSGVGKSTLVNTLLGEEVQETKGIREADSKGRHTTTHREMFMLPNGSLIIDTPGMRELQLWEGESAMDTTFQDVEQYASECRFTDCKHETEPGCRVKEALKNGKLTEERFQSYLKLQRELAYEKRKQDQKAQLEEKNRWKQISKNQKQKYKQRM</sequence>
<dbReference type="OrthoDB" id="9809485at2"/>
<proteinExistence type="inferred from homology"/>
<keyword evidence="7 10" id="KW-0862">Zinc</keyword>
<dbReference type="AlphaFoldDB" id="A0A498DAQ7"/>
<dbReference type="CDD" id="cd01854">
    <property type="entry name" value="YjeQ_EngC"/>
    <property type="match status" value="1"/>
</dbReference>
<dbReference type="InterPro" id="IPR010914">
    <property type="entry name" value="RsgA_GTPase_dom"/>
</dbReference>
<evidence type="ECO:0000256" key="11">
    <source>
        <dbReference type="SAM" id="MobiDB-lite"/>
    </source>
</evidence>
<dbReference type="PANTHER" id="PTHR32120:SF10">
    <property type="entry name" value="SMALL RIBOSOMAL SUBUNIT BIOGENESIS GTPASE RSGA"/>
    <property type="match status" value="1"/>
</dbReference>
<feature type="domain" description="EngC GTPase" evidence="12">
    <location>
        <begin position="106"/>
        <end position="255"/>
    </location>
</feature>
<feature type="compositionally biased region" description="Basic and acidic residues" evidence="11">
    <location>
        <begin position="327"/>
        <end position="337"/>
    </location>
</feature>
<dbReference type="SUPFAM" id="SSF52540">
    <property type="entry name" value="P-loop containing nucleoside triphosphate hydrolases"/>
    <property type="match status" value="1"/>
</dbReference>
<dbReference type="GO" id="GO:0005525">
    <property type="term" value="F:GTP binding"/>
    <property type="evidence" value="ECO:0007669"/>
    <property type="project" value="UniProtKB-UniRule"/>
</dbReference>
<dbReference type="InterPro" id="IPR004881">
    <property type="entry name" value="Ribosome_biogen_GTPase_RsgA"/>
</dbReference>
<dbReference type="PROSITE" id="PS51721">
    <property type="entry name" value="G_CP"/>
    <property type="match status" value="1"/>
</dbReference>
<evidence type="ECO:0000256" key="2">
    <source>
        <dbReference type="ARBA" id="ARBA00022517"/>
    </source>
</evidence>
<evidence type="ECO:0000256" key="9">
    <source>
        <dbReference type="ARBA" id="ARBA00023134"/>
    </source>
</evidence>
<dbReference type="SUPFAM" id="SSF50249">
    <property type="entry name" value="Nucleic acid-binding proteins"/>
    <property type="match status" value="1"/>
</dbReference>
<dbReference type="EMBL" id="RCHR01000006">
    <property type="protein sequence ID" value="RLL42068.1"/>
    <property type="molecule type" value="Genomic_DNA"/>
</dbReference>
<feature type="domain" description="CP-type G" evidence="13">
    <location>
        <begin position="98"/>
        <end position="257"/>
    </location>
</feature>
<comment type="function">
    <text evidence="10">One of several proteins that assist in the late maturation steps of the functional core of the 30S ribosomal subunit. Helps release RbfA from mature subunits. May play a role in the assembly of ribosomal proteins into the subunit. Circularly permuted GTPase that catalyzes slow GTP hydrolysis, GTPase activity is stimulated by the 30S ribosomal subunit.</text>
</comment>
<evidence type="ECO:0000256" key="8">
    <source>
        <dbReference type="ARBA" id="ARBA00022884"/>
    </source>
</evidence>
<evidence type="ECO:0000256" key="3">
    <source>
        <dbReference type="ARBA" id="ARBA00022723"/>
    </source>
</evidence>
<feature type="binding site" evidence="10">
    <location>
        <position position="287"/>
    </location>
    <ligand>
        <name>Zn(2+)</name>
        <dbReference type="ChEBI" id="CHEBI:29105"/>
    </ligand>
</feature>
<dbReference type="Proteomes" id="UP000270219">
    <property type="component" value="Unassembled WGS sequence"/>
</dbReference>
<feature type="region of interest" description="Disordered" evidence="11">
    <location>
        <begin position="327"/>
        <end position="353"/>
    </location>
</feature>
<evidence type="ECO:0000256" key="4">
    <source>
        <dbReference type="ARBA" id="ARBA00022730"/>
    </source>
</evidence>
<evidence type="ECO:0000256" key="5">
    <source>
        <dbReference type="ARBA" id="ARBA00022741"/>
    </source>
</evidence>
<keyword evidence="4 10" id="KW-0699">rRNA-binding</keyword>
<reference evidence="14 15" key="1">
    <citation type="submission" date="2018-10" db="EMBL/GenBank/DDBJ databases">
        <title>Oceanobacillus sp. YLB-02 draft genome.</title>
        <authorList>
            <person name="Yu L."/>
        </authorList>
    </citation>
    <scope>NUCLEOTIDE SEQUENCE [LARGE SCALE GENOMIC DNA]</scope>
    <source>
        <strain evidence="14 15">YLB-02</strain>
    </source>
</reference>
<comment type="caution">
    <text evidence="14">The sequence shown here is derived from an EMBL/GenBank/DDBJ whole genome shotgun (WGS) entry which is preliminary data.</text>
</comment>
<keyword evidence="6 10" id="KW-0378">Hydrolase</keyword>
<evidence type="ECO:0000256" key="6">
    <source>
        <dbReference type="ARBA" id="ARBA00022801"/>
    </source>
</evidence>
<keyword evidence="9 10" id="KW-0342">GTP-binding</keyword>
<evidence type="ECO:0000256" key="10">
    <source>
        <dbReference type="HAMAP-Rule" id="MF_01820"/>
    </source>
</evidence>
<comment type="subcellular location">
    <subcellularLocation>
        <location evidence="10">Cytoplasm</location>
    </subcellularLocation>
</comment>
<name>A0A498DAQ7_9BACI</name>
<dbReference type="PANTHER" id="PTHR32120">
    <property type="entry name" value="SMALL RIBOSOMAL SUBUNIT BIOGENESIS GTPASE RSGA"/>
    <property type="match status" value="1"/>
</dbReference>
<dbReference type="GO" id="GO:0005737">
    <property type="term" value="C:cytoplasm"/>
    <property type="evidence" value="ECO:0007669"/>
    <property type="project" value="UniProtKB-SubCell"/>
</dbReference>
<dbReference type="Pfam" id="PF03193">
    <property type="entry name" value="RsgA_GTPase"/>
    <property type="match status" value="1"/>
</dbReference>
<keyword evidence="3 10" id="KW-0479">Metal-binding</keyword>